<proteinExistence type="predicted"/>
<dbReference type="GeneID" id="25914453"/>
<evidence type="ECO:0000313" key="2">
    <source>
        <dbReference type="Proteomes" id="UP000054560"/>
    </source>
</evidence>
<evidence type="ECO:0000313" key="1">
    <source>
        <dbReference type="EMBL" id="KNC73493.1"/>
    </source>
</evidence>
<dbReference type="Proteomes" id="UP000054560">
    <property type="component" value="Unassembled WGS sequence"/>
</dbReference>
<dbReference type="AlphaFoldDB" id="A0A0L0FBN2"/>
<dbReference type="EMBL" id="KQ245549">
    <property type="protein sequence ID" value="KNC73493.1"/>
    <property type="molecule type" value="Genomic_DNA"/>
</dbReference>
<keyword evidence="2" id="KW-1185">Reference proteome</keyword>
<sequence length="84" mass="9688">MLAPKTYMFLIDESEFRHFLDFIEPENLPIQYGGTSMFDFNKDFYGRFRVGFMPLGIEVDLTRVSLEDAMAGINKLDDTYMASG</sequence>
<reference evidence="1 2" key="1">
    <citation type="submission" date="2011-02" db="EMBL/GenBank/DDBJ databases">
        <title>The Genome Sequence of Sphaeroforma arctica JP610.</title>
        <authorList>
            <consortium name="The Broad Institute Genome Sequencing Platform"/>
            <person name="Russ C."/>
            <person name="Cuomo C."/>
            <person name="Young S.K."/>
            <person name="Zeng Q."/>
            <person name="Gargeya S."/>
            <person name="Alvarado L."/>
            <person name="Berlin A."/>
            <person name="Chapman S.B."/>
            <person name="Chen Z."/>
            <person name="Freedman E."/>
            <person name="Gellesch M."/>
            <person name="Goldberg J."/>
            <person name="Griggs A."/>
            <person name="Gujja S."/>
            <person name="Heilman E."/>
            <person name="Heiman D."/>
            <person name="Howarth C."/>
            <person name="Mehta T."/>
            <person name="Neiman D."/>
            <person name="Pearson M."/>
            <person name="Roberts A."/>
            <person name="Saif S."/>
            <person name="Shea T."/>
            <person name="Shenoy N."/>
            <person name="Sisk P."/>
            <person name="Stolte C."/>
            <person name="Sykes S."/>
            <person name="White J."/>
            <person name="Yandava C."/>
            <person name="Burger G."/>
            <person name="Gray M.W."/>
            <person name="Holland P.W.H."/>
            <person name="King N."/>
            <person name="Lang F.B.F."/>
            <person name="Roger A.J."/>
            <person name="Ruiz-Trillo I."/>
            <person name="Haas B."/>
            <person name="Nusbaum C."/>
            <person name="Birren B."/>
        </authorList>
    </citation>
    <scope>NUCLEOTIDE SEQUENCE [LARGE SCALE GENOMIC DNA]</scope>
    <source>
        <strain evidence="1 2">JP610</strain>
    </source>
</reference>
<accession>A0A0L0FBN2</accession>
<name>A0A0L0FBN2_9EUKA</name>
<protein>
    <submittedName>
        <fullName evidence="1">Uncharacterized protein</fullName>
    </submittedName>
</protein>
<gene>
    <name evidence="1" type="ORF">SARC_13949</name>
</gene>
<organism evidence="1 2">
    <name type="scientific">Sphaeroforma arctica JP610</name>
    <dbReference type="NCBI Taxonomy" id="667725"/>
    <lineage>
        <taxon>Eukaryota</taxon>
        <taxon>Ichthyosporea</taxon>
        <taxon>Ichthyophonida</taxon>
        <taxon>Sphaeroforma</taxon>
    </lineage>
</organism>
<dbReference type="RefSeq" id="XP_014147395.1">
    <property type="nucleotide sequence ID" value="XM_014291920.1"/>
</dbReference>